<comment type="cofactor">
    <cofactor evidence="1">
        <name>Mg(2+)</name>
        <dbReference type="ChEBI" id="CHEBI:18420"/>
    </cofactor>
</comment>
<comment type="caution">
    <text evidence="11">The sequence shown here is derived from an EMBL/GenBank/DDBJ whole genome shotgun (WGS) entry which is preliminary data.</text>
</comment>
<dbReference type="InterPro" id="IPR002934">
    <property type="entry name" value="Polymerase_NTP_transf_dom"/>
</dbReference>
<dbReference type="GO" id="GO:0046872">
    <property type="term" value="F:metal ion binding"/>
    <property type="evidence" value="ECO:0007669"/>
    <property type="project" value="UniProtKB-KW"/>
</dbReference>
<dbReference type="Gene3D" id="3.30.460.10">
    <property type="entry name" value="Beta Polymerase, domain 2"/>
    <property type="match status" value="1"/>
</dbReference>
<dbReference type="SUPFAM" id="SSF81301">
    <property type="entry name" value="Nucleotidyltransferase"/>
    <property type="match status" value="1"/>
</dbReference>
<keyword evidence="4" id="KW-0548">Nucleotidyltransferase</keyword>
<feature type="domain" description="Polymerase nucleotidyl transferase" evidence="10">
    <location>
        <begin position="10"/>
        <end position="70"/>
    </location>
</feature>
<keyword evidence="12" id="KW-1185">Reference proteome</keyword>
<evidence type="ECO:0000256" key="2">
    <source>
        <dbReference type="ARBA" id="ARBA00022649"/>
    </source>
</evidence>
<evidence type="ECO:0000256" key="8">
    <source>
        <dbReference type="ARBA" id="ARBA00022842"/>
    </source>
</evidence>
<evidence type="ECO:0000256" key="4">
    <source>
        <dbReference type="ARBA" id="ARBA00022695"/>
    </source>
</evidence>
<dbReference type="Pfam" id="PF01909">
    <property type="entry name" value="NTP_transf_2"/>
    <property type="match status" value="1"/>
</dbReference>
<sequence>MDKNAVIAKLREHRDELSAVGVEHISIFGSVARGDNTPDSDLDVLVTFSNPVLNSGFGYFSAIEDVRERVKAITGLSAVDVLPEPVQRETTRRNIERDRAVAF</sequence>
<proteinExistence type="inferred from homology"/>
<evidence type="ECO:0000313" key="12">
    <source>
        <dbReference type="Proteomes" id="UP000541470"/>
    </source>
</evidence>
<dbReference type="GO" id="GO:0005524">
    <property type="term" value="F:ATP binding"/>
    <property type="evidence" value="ECO:0007669"/>
    <property type="project" value="UniProtKB-KW"/>
</dbReference>
<dbReference type="PANTHER" id="PTHR33571">
    <property type="entry name" value="SSL8005 PROTEIN"/>
    <property type="match status" value="1"/>
</dbReference>
<keyword evidence="8" id="KW-0460">Magnesium</keyword>
<gene>
    <name evidence="11" type="ORF">HHL25_10500</name>
</gene>
<reference evidence="11 12" key="1">
    <citation type="submission" date="2020-04" db="EMBL/GenBank/DDBJ databases">
        <title>Rhizobium sp. S-51 isolated from soil.</title>
        <authorList>
            <person name="Dahal R.H."/>
        </authorList>
    </citation>
    <scope>NUCLEOTIDE SEQUENCE [LARGE SCALE GENOMIC DNA]</scope>
    <source>
        <strain evidence="11 12">S-51</strain>
    </source>
</reference>
<comment type="similarity">
    <text evidence="9">Belongs to the MntA antitoxin family.</text>
</comment>
<evidence type="ECO:0000256" key="1">
    <source>
        <dbReference type="ARBA" id="ARBA00001946"/>
    </source>
</evidence>
<accession>A0A7Y0AW89</accession>
<keyword evidence="5" id="KW-0479">Metal-binding</keyword>
<evidence type="ECO:0000313" key="11">
    <source>
        <dbReference type="EMBL" id="NML74552.1"/>
    </source>
</evidence>
<dbReference type="CDD" id="cd05403">
    <property type="entry name" value="NT_KNTase_like"/>
    <property type="match status" value="1"/>
</dbReference>
<dbReference type="PANTHER" id="PTHR33571:SF14">
    <property type="entry name" value="PROTEIN ADENYLYLTRANSFERASE MJ0435-RELATED"/>
    <property type="match status" value="1"/>
</dbReference>
<organism evidence="11 12">
    <name type="scientific">Rhizobium terricola</name>
    <dbReference type="NCBI Taxonomy" id="2728849"/>
    <lineage>
        <taxon>Bacteria</taxon>
        <taxon>Pseudomonadati</taxon>
        <taxon>Pseudomonadota</taxon>
        <taxon>Alphaproteobacteria</taxon>
        <taxon>Hyphomicrobiales</taxon>
        <taxon>Rhizobiaceae</taxon>
        <taxon>Rhizobium/Agrobacterium group</taxon>
        <taxon>Rhizobium</taxon>
    </lineage>
</organism>
<evidence type="ECO:0000256" key="6">
    <source>
        <dbReference type="ARBA" id="ARBA00022741"/>
    </source>
</evidence>
<evidence type="ECO:0000259" key="10">
    <source>
        <dbReference type="Pfam" id="PF01909"/>
    </source>
</evidence>
<evidence type="ECO:0000256" key="5">
    <source>
        <dbReference type="ARBA" id="ARBA00022723"/>
    </source>
</evidence>
<evidence type="ECO:0000256" key="7">
    <source>
        <dbReference type="ARBA" id="ARBA00022840"/>
    </source>
</evidence>
<dbReference type="RefSeq" id="WP_169590074.1">
    <property type="nucleotide sequence ID" value="NZ_JABBGK010000002.1"/>
</dbReference>
<keyword evidence="3" id="KW-0808">Transferase</keyword>
<dbReference type="InterPro" id="IPR043519">
    <property type="entry name" value="NT_sf"/>
</dbReference>
<dbReference type="InterPro" id="IPR052038">
    <property type="entry name" value="Type-VII_TA_antitoxin"/>
</dbReference>
<dbReference type="Proteomes" id="UP000541470">
    <property type="component" value="Unassembled WGS sequence"/>
</dbReference>
<evidence type="ECO:0000256" key="3">
    <source>
        <dbReference type="ARBA" id="ARBA00022679"/>
    </source>
</evidence>
<dbReference type="GO" id="GO:0016779">
    <property type="term" value="F:nucleotidyltransferase activity"/>
    <property type="evidence" value="ECO:0007669"/>
    <property type="project" value="UniProtKB-KW"/>
</dbReference>
<dbReference type="EMBL" id="JABBGK010000002">
    <property type="protein sequence ID" value="NML74552.1"/>
    <property type="molecule type" value="Genomic_DNA"/>
</dbReference>
<keyword evidence="2" id="KW-1277">Toxin-antitoxin system</keyword>
<dbReference type="AlphaFoldDB" id="A0A7Y0AW89"/>
<keyword evidence="6" id="KW-0547">Nucleotide-binding</keyword>
<name>A0A7Y0AW89_9HYPH</name>
<keyword evidence="7" id="KW-0067">ATP-binding</keyword>
<evidence type="ECO:0000256" key="9">
    <source>
        <dbReference type="ARBA" id="ARBA00038276"/>
    </source>
</evidence>
<protein>
    <recommendedName>
        <fullName evidence="10">Polymerase nucleotidyl transferase domain-containing protein</fullName>
    </recommendedName>
</protein>